<dbReference type="Gene3D" id="3.30.1370.110">
    <property type="match status" value="1"/>
</dbReference>
<feature type="domain" description="Smr" evidence="2">
    <location>
        <begin position="142"/>
        <end position="226"/>
    </location>
</feature>
<evidence type="ECO:0000313" key="3">
    <source>
        <dbReference type="EMBL" id="ACS79864.1"/>
    </source>
</evidence>
<organism evidence="3 4">
    <name type="scientific">Maridesulfovibrio salexigens (strain ATCC 14822 / DSM 2638 / NCIMB 8403 / VKM B-1763)</name>
    <name type="common">Desulfovibrio salexigens</name>
    <dbReference type="NCBI Taxonomy" id="526222"/>
    <lineage>
        <taxon>Bacteria</taxon>
        <taxon>Pseudomonadati</taxon>
        <taxon>Thermodesulfobacteriota</taxon>
        <taxon>Desulfovibrionia</taxon>
        <taxon>Desulfovibrionales</taxon>
        <taxon>Desulfovibrionaceae</taxon>
        <taxon>Maridesulfovibrio</taxon>
    </lineage>
</organism>
<feature type="compositionally biased region" description="Acidic residues" evidence="1">
    <location>
        <begin position="45"/>
        <end position="58"/>
    </location>
</feature>
<dbReference type="OrthoDB" id="9808881at2"/>
<keyword evidence="4" id="KW-1185">Reference proteome</keyword>
<gene>
    <name evidence="3" type="ordered locus">Desal_1802</name>
</gene>
<evidence type="ECO:0000256" key="1">
    <source>
        <dbReference type="SAM" id="MobiDB-lite"/>
    </source>
</evidence>
<dbReference type="HOGENOM" id="CLU_055978_0_1_7"/>
<dbReference type="eggNOG" id="COG2840">
    <property type="taxonomic scope" value="Bacteria"/>
</dbReference>
<dbReference type="EMBL" id="CP001649">
    <property type="protein sequence ID" value="ACS79864.1"/>
    <property type="molecule type" value="Genomic_DNA"/>
</dbReference>
<dbReference type="SMART" id="SM00463">
    <property type="entry name" value="SMR"/>
    <property type="match status" value="1"/>
</dbReference>
<dbReference type="InterPro" id="IPR036063">
    <property type="entry name" value="Smr_dom_sf"/>
</dbReference>
<dbReference type="Proteomes" id="UP000002601">
    <property type="component" value="Chromosome"/>
</dbReference>
<dbReference type="KEGG" id="dsa:Desal_1802"/>
<sequence>MAKKKMSSLSDLKGLKFKKDNKEEHVPKAVRKALEAVKKKTAPVEPEEKEIEVDDDQAFMDAMAGVERMDRSTVTPKKPKPTPAPKMSEEDEGKEYLSSLVSGKIEFELEYSDEFMFGYVRGTDSKVFQKLKQGAFSYESHIDLHGMNSEQAFDNLLFFIRESFLQGKRCVLAVTGRGKNSPGGHSVLKREIQEWLTRDPFRRVVLAFCTAQPKDGGAGAIYILLRKQKKVQGKVKWDKGINWGKDI</sequence>
<dbReference type="RefSeq" id="WP_015851680.1">
    <property type="nucleotide sequence ID" value="NC_012881.1"/>
</dbReference>
<dbReference type="Pfam" id="PF01713">
    <property type="entry name" value="Smr"/>
    <property type="match status" value="1"/>
</dbReference>
<proteinExistence type="predicted"/>
<name>C6BTT4_MARSD</name>
<evidence type="ECO:0000259" key="2">
    <source>
        <dbReference type="PROSITE" id="PS50828"/>
    </source>
</evidence>
<reference evidence="3 4" key="1">
    <citation type="submission" date="2009-06" db="EMBL/GenBank/DDBJ databases">
        <title>Complete sequence of Desulfovibrio salexigens DSM 2638.</title>
        <authorList>
            <consortium name="US DOE Joint Genome Institute"/>
            <person name="Lucas S."/>
            <person name="Copeland A."/>
            <person name="Lapidus A."/>
            <person name="Glavina del Rio T."/>
            <person name="Tice H."/>
            <person name="Bruce D."/>
            <person name="Goodwin L."/>
            <person name="Pitluck S."/>
            <person name="Munk A.C."/>
            <person name="Brettin T."/>
            <person name="Detter J.C."/>
            <person name="Han C."/>
            <person name="Tapia R."/>
            <person name="Larimer F."/>
            <person name="Land M."/>
            <person name="Hauser L."/>
            <person name="Kyrpides N."/>
            <person name="Anderson I."/>
            <person name="Wall J.D."/>
            <person name="Arkin A.P."/>
            <person name="Dehal P."/>
            <person name="Chivian D."/>
            <person name="Giles B."/>
            <person name="Hazen T.C."/>
        </authorList>
    </citation>
    <scope>NUCLEOTIDE SEQUENCE [LARGE SCALE GENOMIC DNA]</scope>
    <source>
        <strain evidence="4">ATCC 14822 / DSM 2638 / NCIMB 8403 / VKM B-1763</strain>
    </source>
</reference>
<dbReference type="SUPFAM" id="SSF160443">
    <property type="entry name" value="SMR domain-like"/>
    <property type="match status" value="1"/>
</dbReference>
<dbReference type="AlphaFoldDB" id="C6BTT4"/>
<dbReference type="PROSITE" id="PS50828">
    <property type="entry name" value="SMR"/>
    <property type="match status" value="1"/>
</dbReference>
<dbReference type="STRING" id="526222.Desal_1802"/>
<accession>C6BTT4</accession>
<feature type="region of interest" description="Disordered" evidence="1">
    <location>
        <begin position="37"/>
        <end position="93"/>
    </location>
</feature>
<dbReference type="InterPro" id="IPR002625">
    <property type="entry name" value="Smr_dom"/>
</dbReference>
<dbReference type="PANTHER" id="PTHR35562:SF2">
    <property type="entry name" value="DNA ENDONUCLEASE SMRA-RELATED"/>
    <property type="match status" value="1"/>
</dbReference>
<protein>
    <submittedName>
        <fullName evidence="3">Smr protein/MutS2</fullName>
    </submittedName>
</protein>
<evidence type="ECO:0000313" key="4">
    <source>
        <dbReference type="Proteomes" id="UP000002601"/>
    </source>
</evidence>
<dbReference type="PANTHER" id="PTHR35562">
    <property type="entry name" value="DNA ENDONUCLEASE SMRA-RELATED"/>
    <property type="match status" value="1"/>
</dbReference>